<reference evidence="3 4" key="1">
    <citation type="submission" date="2019-10" db="EMBL/GenBank/DDBJ databases">
        <title>Dictyobacter vulcani sp. nov., within the class Ktedonobacteria, isolated from soil of volcanic Mt. Zao.</title>
        <authorList>
            <person name="Zheng Y."/>
            <person name="Wang C.M."/>
            <person name="Sakai Y."/>
            <person name="Abe K."/>
            <person name="Yokota A."/>
            <person name="Yabe S."/>
        </authorList>
    </citation>
    <scope>NUCLEOTIDE SEQUENCE [LARGE SCALE GENOMIC DNA]</scope>
    <source>
        <strain evidence="3 4">W12</strain>
    </source>
</reference>
<feature type="transmembrane region" description="Helical" evidence="1">
    <location>
        <begin position="104"/>
        <end position="122"/>
    </location>
</feature>
<dbReference type="SUPFAM" id="SSF48317">
    <property type="entry name" value="Acid phosphatase/Vanadium-dependent haloperoxidase"/>
    <property type="match status" value="1"/>
</dbReference>
<gene>
    <name evidence="3" type="ORF">KDW_25790</name>
</gene>
<feature type="transmembrane region" description="Helical" evidence="1">
    <location>
        <begin position="40"/>
        <end position="60"/>
    </location>
</feature>
<name>A0A5J4KPP7_9CHLR</name>
<proteinExistence type="predicted"/>
<keyword evidence="1" id="KW-1133">Transmembrane helix</keyword>
<keyword evidence="1" id="KW-0472">Membrane</keyword>
<keyword evidence="1" id="KW-0812">Transmembrane</keyword>
<accession>A0A5J4KPP7</accession>
<sequence length="127" mass="13715">MSMLVCAHNAVGPFLFGIASSLLGFLVLHLINGQKNLESVLLLVSISGLLMMVITFWWKISMHASALAAAVTALSMVYGRVMLPAFLLVVLVSWSRVKLHRHTLAQVIAGSLVGVALSWLLLKSQGF</sequence>
<dbReference type="EMBL" id="BKZW01000001">
    <property type="protein sequence ID" value="GER88417.1"/>
    <property type="molecule type" value="Genomic_DNA"/>
</dbReference>
<evidence type="ECO:0000313" key="3">
    <source>
        <dbReference type="EMBL" id="GER88417.1"/>
    </source>
</evidence>
<feature type="transmembrane region" description="Helical" evidence="1">
    <location>
        <begin position="12"/>
        <end position="31"/>
    </location>
</feature>
<dbReference type="Pfam" id="PF01569">
    <property type="entry name" value="PAP2"/>
    <property type="match status" value="1"/>
</dbReference>
<keyword evidence="4" id="KW-1185">Reference proteome</keyword>
<comment type="caution">
    <text evidence="3">The sequence shown here is derived from an EMBL/GenBank/DDBJ whole genome shotgun (WGS) entry which is preliminary data.</text>
</comment>
<feature type="transmembrane region" description="Helical" evidence="1">
    <location>
        <begin position="66"/>
        <end position="92"/>
    </location>
</feature>
<evidence type="ECO:0000256" key="1">
    <source>
        <dbReference type="SAM" id="Phobius"/>
    </source>
</evidence>
<dbReference type="InterPro" id="IPR036938">
    <property type="entry name" value="PAP2/HPO_sf"/>
</dbReference>
<evidence type="ECO:0000259" key="2">
    <source>
        <dbReference type="Pfam" id="PF01569"/>
    </source>
</evidence>
<dbReference type="InterPro" id="IPR000326">
    <property type="entry name" value="PAP2/HPO"/>
</dbReference>
<evidence type="ECO:0000313" key="4">
    <source>
        <dbReference type="Proteomes" id="UP000326912"/>
    </source>
</evidence>
<organism evidence="3 4">
    <name type="scientific">Dictyobacter vulcani</name>
    <dbReference type="NCBI Taxonomy" id="2607529"/>
    <lineage>
        <taxon>Bacteria</taxon>
        <taxon>Bacillati</taxon>
        <taxon>Chloroflexota</taxon>
        <taxon>Ktedonobacteria</taxon>
        <taxon>Ktedonobacterales</taxon>
        <taxon>Dictyobacteraceae</taxon>
        <taxon>Dictyobacter</taxon>
    </lineage>
</organism>
<dbReference type="Proteomes" id="UP000326912">
    <property type="component" value="Unassembled WGS sequence"/>
</dbReference>
<feature type="domain" description="Phosphatidic acid phosphatase type 2/haloperoxidase" evidence="2">
    <location>
        <begin position="60"/>
        <end position="124"/>
    </location>
</feature>
<dbReference type="AlphaFoldDB" id="A0A5J4KPP7"/>
<protein>
    <recommendedName>
        <fullName evidence="2">Phosphatidic acid phosphatase type 2/haloperoxidase domain-containing protein</fullName>
    </recommendedName>
</protein>